<dbReference type="Proteomes" id="UP000095300">
    <property type="component" value="Unassembled WGS sequence"/>
</dbReference>
<evidence type="ECO:0000256" key="7">
    <source>
        <dbReference type="ARBA" id="ARBA00023033"/>
    </source>
</evidence>
<evidence type="ECO:0000313" key="9">
    <source>
        <dbReference type="EnsemblMetazoa" id="SCAU010233-PD"/>
    </source>
</evidence>
<keyword evidence="7" id="KW-0503">Monooxygenase</keyword>
<feature type="transmembrane region" description="Helical" evidence="8">
    <location>
        <begin position="6"/>
        <end position="22"/>
    </location>
</feature>
<dbReference type="PANTHER" id="PTHR24291:SF50">
    <property type="entry name" value="BIFUNCTIONAL ALBAFLAVENONE MONOOXYGENASE_TERPENE SYNTHASE"/>
    <property type="match status" value="1"/>
</dbReference>
<evidence type="ECO:0000256" key="4">
    <source>
        <dbReference type="ARBA" id="ARBA00022723"/>
    </source>
</evidence>
<evidence type="ECO:0000313" key="10">
    <source>
        <dbReference type="Proteomes" id="UP000095300"/>
    </source>
</evidence>
<evidence type="ECO:0000256" key="8">
    <source>
        <dbReference type="SAM" id="Phobius"/>
    </source>
</evidence>
<keyword evidence="10" id="KW-1185">Reference proteome</keyword>
<gene>
    <name evidence="9" type="primary">106082637</name>
</gene>
<keyword evidence="4" id="KW-0479">Metal-binding</keyword>
<name>A0A1I8PQQ7_STOCA</name>
<evidence type="ECO:0000256" key="1">
    <source>
        <dbReference type="ARBA" id="ARBA00001971"/>
    </source>
</evidence>
<evidence type="ECO:0000256" key="6">
    <source>
        <dbReference type="ARBA" id="ARBA00023004"/>
    </source>
</evidence>
<evidence type="ECO:0000256" key="5">
    <source>
        <dbReference type="ARBA" id="ARBA00023002"/>
    </source>
</evidence>
<evidence type="ECO:0000256" key="3">
    <source>
        <dbReference type="ARBA" id="ARBA00022617"/>
    </source>
</evidence>
<proteinExistence type="inferred from homology"/>
<dbReference type="Gene3D" id="1.10.630.10">
    <property type="entry name" value="Cytochrome P450"/>
    <property type="match status" value="1"/>
</dbReference>
<keyword evidence="3" id="KW-0349">Heme</keyword>
<accession>A0A1I8PQQ7</accession>
<dbReference type="InterPro" id="IPR036396">
    <property type="entry name" value="Cyt_P450_sf"/>
</dbReference>
<organism evidence="9 10">
    <name type="scientific">Stomoxys calcitrans</name>
    <name type="common">Stable fly</name>
    <name type="synonym">Conops calcitrans</name>
    <dbReference type="NCBI Taxonomy" id="35570"/>
    <lineage>
        <taxon>Eukaryota</taxon>
        <taxon>Metazoa</taxon>
        <taxon>Ecdysozoa</taxon>
        <taxon>Arthropoda</taxon>
        <taxon>Hexapoda</taxon>
        <taxon>Insecta</taxon>
        <taxon>Pterygota</taxon>
        <taxon>Neoptera</taxon>
        <taxon>Endopterygota</taxon>
        <taxon>Diptera</taxon>
        <taxon>Brachycera</taxon>
        <taxon>Muscomorpha</taxon>
        <taxon>Muscoidea</taxon>
        <taxon>Muscidae</taxon>
        <taxon>Stomoxys</taxon>
    </lineage>
</organism>
<evidence type="ECO:0008006" key="11">
    <source>
        <dbReference type="Google" id="ProtNLM"/>
    </source>
</evidence>
<dbReference type="GO" id="GO:0004497">
    <property type="term" value="F:monooxygenase activity"/>
    <property type="evidence" value="ECO:0007669"/>
    <property type="project" value="UniProtKB-KW"/>
</dbReference>
<sequence>MSLVLIYSVIGLLVILWIGKRWQDRKAIGLAKHFASNKWQILLGFGPLLGPKVMLKTFIEIAHNNGKNMMLYMGPYIFLLTSDPAVIKDVTASKQCIDKPAPVYDGFSNALSRGLITLQGDHWSRDRKIMNPAFKVKNILTFIPIFNRKANALIECIDEDIESGRKTLLLHFLREMTLNISSETIIGRQFDETEHDIKLYSQRCTLAMEYICELSTNFIYLNGFVRDIAKKTIFKESSEMIDILHSVIVEVSKLKHVHILRN</sequence>
<dbReference type="InterPro" id="IPR050196">
    <property type="entry name" value="Cytochrome_P450_Monoox"/>
</dbReference>
<dbReference type="GO" id="GO:0020037">
    <property type="term" value="F:heme binding"/>
    <property type="evidence" value="ECO:0007669"/>
    <property type="project" value="InterPro"/>
</dbReference>
<dbReference type="SUPFAM" id="SSF48264">
    <property type="entry name" value="Cytochrome P450"/>
    <property type="match status" value="1"/>
</dbReference>
<keyword evidence="8" id="KW-0472">Membrane</keyword>
<dbReference type="VEuPathDB" id="VectorBase:SCAU010233"/>
<dbReference type="GO" id="GO:0005506">
    <property type="term" value="F:iron ion binding"/>
    <property type="evidence" value="ECO:0007669"/>
    <property type="project" value="InterPro"/>
</dbReference>
<comment type="cofactor">
    <cofactor evidence="1">
        <name>heme</name>
        <dbReference type="ChEBI" id="CHEBI:30413"/>
    </cofactor>
</comment>
<dbReference type="Pfam" id="PF00067">
    <property type="entry name" value="p450"/>
    <property type="match status" value="1"/>
</dbReference>
<dbReference type="AlphaFoldDB" id="A0A1I8PQQ7"/>
<comment type="similarity">
    <text evidence="2">Belongs to the cytochrome P450 family.</text>
</comment>
<dbReference type="EnsemblMetazoa" id="SCAU010233-RD">
    <property type="protein sequence ID" value="SCAU010233-PD"/>
    <property type="gene ID" value="SCAU010233"/>
</dbReference>
<keyword evidence="5" id="KW-0560">Oxidoreductase</keyword>
<protein>
    <recommendedName>
        <fullName evidence="11">Cytochrome P450</fullName>
    </recommendedName>
</protein>
<keyword evidence="8" id="KW-1133">Transmembrane helix</keyword>
<keyword evidence="8" id="KW-0812">Transmembrane</keyword>
<dbReference type="GO" id="GO:0016705">
    <property type="term" value="F:oxidoreductase activity, acting on paired donors, with incorporation or reduction of molecular oxygen"/>
    <property type="evidence" value="ECO:0007669"/>
    <property type="project" value="InterPro"/>
</dbReference>
<dbReference type="PANTHER" id="PTHR24291">
    <property type="entry name" value="CYTOCHROME P450 FAMILY 4"/>
    <property type="match status" value="1"/>
</dbReference>
<evidence type="ECO:0000256" key="2">
    <source>
        <dbReference type="ARBA" id="ARBA00010617"/>
    </source>
</evidence>
<reference evidence="9" key="1">
    <citation type="submission" date="2020-05" db="UniProtKB">
        <authorList>
            <consortium name="EnsemblMetazoa"/>
        </authorList>
    </citation>
    <scope>IDENTIFICATION</scope>
    <source>
        <strain evidence="9">USDA</strain>
    </source>
</reference>
<keyword evidence="6" id="KW-0408">Iron</keyword>
<dbReference type="STRING" id="35570.A0A1I8PQQ7"/>
<dbReference type="InterPro" id="IPR001128">
    <property type="entry name" value="Cyt_P450"/>
</dbReference>